<evidence type="ECO:0000313" key="1">
    <source>
        <dbReference type="EMBL" id="MPN25672.1"/>
    </source>
</evidence>
<accession>A0A645GI63</accession>
<name>A0A645GI63_9ZZZZ</name>
<organism evidence="1">
    <name type="scientific">bioreactor metagenome</name>
    <dbReference type="NCBI Taxonomy" id="1076179"/>
    <lineage>
        <taxon>unclassified sequences</taxon>
        <taxon>metagenomes</taxon>
        <taxon>ecological metagenomes</taxon>
    </lineage>
</organism>
<gene>
    <name evidence="1" type="ORF">SDC9_173084</name>
</gene>
<dbReference type="AlphaFoldDB" id="A0A645GI63"/>
<dbReference type="EMBL" id="VSSQ01074930">
    <property type="protein sequence ID" value="MPN25672.1"/>
    <property type="molecule type" value="Genomic_DNA"/>
</dbReference>
<reference evidence="1" key="1">
    <citation type="submission" date="2019-08" db="EMBL/GenBank/DDBJ databases">
        <authorList>
            <person name="Kucharzyk K."/>
            <person name="Murdoch R.W."/>
            <person name="Higgins S."/>
            <person name="Loffler F."/>
        </authorList>
    </citation>
    <scope>NUCLEOTIDE SEQUENCE</scope>
</reference>
<protein>
    <recommendedName>
        <fullName evidence="2">DUF2116 family Zn-ribbon domain-containing protein</fullName>
    </recommendedName>
</protein>
<evidence type="ECO:0008006" key="2">
    <source>
        <dbReference type="Google" id="ProtNLM"/>
    </source>
</evidence>
<proteinExistence type="predicted"/>
<sequence>MKFCIECGKGIRGRSDKKFCSDMCRNSFHNKKLKGEMVIHHTNRILLKNYRILQRFLTGGESEITVIQAKSEGFDFNHFTSLEFQVSEDPCFYCYDIGYVIQSDCKIRIIGPTVKKDT</sequence>
<comment type="caution">
    <text evidence="1">The sequence shown here is derived from an EMBL/GenBank/DDBJ whole genome shotgun (WGS) entry which is preliminary data.</text>
</comment>